<accession>A0AAE1Q0X8</accession>
<feature type="region of interest" description="Disordered" evidence="3">
    <location>
        <begin position="1"/>
        <end position="31"/>
    </location>
</feature>
<proteinExistence type="predicted"/>
<comment type="caution">
    <text evidence="4">The sequence shown here is derived from an EMBL/GenBank/DDBJ whole genome shotgun (WGS) entry which is preliminary data.</text>
</comment>
<keyword evidence="1 2" id="KW-0193">Cuticle</keyword>
<dbReference type="Proteomes" id="UP001292094">
    <property type="component" value="Unassembled WGS sequence"/>
</dbReference>
<dbReference type="PRINTS" id="PR00947">
    <property type="entry name" value="CUTICLE"/>
</dbReference>
<dbReference type="EMBL" id="JAWZYT010000862">
    <property type="protein sequence ID" value="KAK4318136.1"/>
    <property type="molecule type" value="Genomic_DNA"/>
</dbReference>
<dbReference type="PANTHER" id="PTHR12236">
    <property type="entry name" value="STRUCTURAL CONTITUENT OF CUTICLE"/>
    <property type="match status" value="1"/>
</dbReference>
<keyword evidence="5" id="KW-1185">Reference proteome</keyword>
<reference evidence="4" key="1">
    <citation type="submission" date="2023-11" db="EMBL/GenBank/DDBJ databases">
        <title>Genome assemblies of two species of porcelain crab, Petrolisthes cinctipes and Petrolisthes manimaculis (Anomura: Porcellanidae).</title>
        <authorList>
            <person name="Angst P."/>
        </authorList>
    </citation>
    <scope>NUCLEOTIDE SEQUENCE</scope>
    <source>
        <strain evidence="4">PB745_02</strain>
        <tissue evidence="4">Gill</tissue>
    </source>
</reference>
<evidence type="ECO:0000313" key="4">
    <source>
        <dbReference type="EMBL" id="KAK4318136.1"/>
    </source>
</evidence>
<evidence type="ECO:0000256" key="3">
    <source>
        <dbReference type="SAM" id="MobiDB-lite"/>
    </source>
</evidence>
<evidence type="ECO:0000313" key="5">
    <source>
        <dbReference type="Proteomes" id="UP001292094"/>
    </source>
</evidence>
<evidence type="ECO:0000256" key="1">
    <source>
        <dbReference type="ARBA" id="ARBA00022460"/>
    </source>
</evidence>
<name>A0AAE1Q0X8_9EUCA</name>
<evidence type="ECO:0000256" key="2">
    <source>
        <dbReference type="PROSITE-ProRule" id="PRU00497"/>
    </source>
</evidence>
<feature type="region of interest" description="Disordered" evidence="3">
    <location>
        <begin position="103"/>
        <end position="126"/>
    </location>
</feature>
<sequence length="126" mass="13844">MGDTPYRPPTYHPPAPSYHPPAPSYHPPAPSYKEPGKPYKYAYSVNDDYKGLKFSADEASDGNNVKGSYQVALPDGRQQNVQYTADHHAGFIADVSYYGEAQYPPPASYHPAPAPYHPPPPPSYHG</sequence>
<dbReference type="PANTHER" id="PTHR12236:SF79">
    <property type="entry name" value="CUTICULAR PROTEIN 50CB-RELATED"/>
    <property type="match status" value="1"/>
</dbReference>
<dbReference type="InterPro" id="IPR000618">
    <property type="entry name" value="Insect_cuticle"/>
</dbReference>
<gene>
    <name evidence="4" type="ORF">Pmani_010850</name>
</gene>
<organism evidence="4 5">
    <name type="scientific">Petrolisthes manimaculis</name>
    <dbReference type="NCBI Taxonomy" id="1843537"/>
    <lineage>
        <taxon>Eukaryota</taxon>
        <taxon>Metazoa</taxon>
        <taxon>Ecdysozoa</taxon>
        <taxon>Arthropoda</taxon>
        <taxon>Crustacea</taxon>
        <taxon>Multicrustacea</taxon>
        <taxon>Malacostraca</taxon>
        <taxon>Eumalacostraca</taxon>
        <taxon>Eucarida</taxon>
        <taxon>Decapoda</taxon>
        <taxon>Pleocyemata</taxon>
        <taxon>Anomura</taxon>
        <taxon>Galatheoidea</taxon>
        <taxon>Porcellanidae</taxon>
        <taxon>Petrolisthes</taxon>
    </lineage>
</organism>
<dbReference type="PROSITE" id="PS00233">
    <property type="entry name" value="CHIT_BIND_RR_1"/>
    <property type="match status" value="1"/>
</dbReference>
<dbReference type="PROSITE" id="PS51155">
    <property type="entry name" value="CHIT_BIND_RR_2"/>
    <property type="match status" value="1"/>
</dbReference>
<dbReference type="GO" id="GO:0042302">
    <property type="term" value="F:structural constituent of cuticle"/>
    <property type="evidence" value="ECO:0007669"/>
    <property type="project" value="UniProtKB-UniRule"/>
</dbReference>
<protein>
    <submittedName>
        <fullName evidence="4">Uncharacterized protein</fullName>
    </submittedName>
</protein>
<dbReference type="GO" id="GO:0005615">
    <property type="term" value="C:extracellular space"/>
    <property type="evidence" value="ECO:0007669"/>
    <property type="project" value="TreeGrafter"/>
</dbReference>
<dbReference type="InterPro" id="IPR031311">
    <property type="entry name" value="CHIT_BIND_RR_consensus"/>
</dbReference>
<dbReference type="Pfam" id="PF00379">
    <property type="entry name" value="Chitin_bind_4"/>
    <property type="match status" value="1"/>
</dbReference>
<feature type="compositionally biased region" description="Pro residues" evidence="3">
    <location>
        <begin position="1"/>
        <end position="30"/>
    </location>
</feature>
<dbReference type="InterPro" id="IPR051217">
    <property type="entry name" value="Insect_Cuticle_Struc_Prot"/>
</dbReference>
<dbReference type="GO" id="GO:0031012">
    <property type="term" value="C:extracellular matrix"/>
    <property type="evidence" value="ECO:0007669"/>
    <property type="project" value="TreeGrafter"/>
</dbReference>
<dbReference type="AlphaFoldDB" id="A0AAE1Q0X8"/>